<evidence type="ECO:0000313" key="4">
    <source>
        <dbReference type="EMBL" id="KAF3198165.1"/>
    </source>
</evidence>
<accession>A0A6G1LW67</accession>
<protein>
    <recommendedName>
        <fullName evidence="3">Alpha/beta hydrolase fold-3 domain-containing protein</fullName>
    </recommendedName>
</protein>
<reference evidence="4 5" key="1">
    <citation type="submission" date="2019-06" db="EMBL/GenBank/DDBJ databases">
        <authorList>
            <person name="Palmer J.M."/>
        </authorList>
    </citation>
    <scope>NUCLEOTIDE SEQUENCE [LARGE SCALE GENOMIC DNA]</scope>
    <source>
        <strain evidence="4 5">TWF106</strain>
    </source>
</reference>
<evidence type="ECO:0000256" key="1">
    <source>
        <dbReference type="ARBA" id="ARBA00022801"/>
    </source>
</evidence>
<comment type="caution">
    <text evidence="4">The sequence shown here is derived from an EMBL/GenBank/DDBJ whole genome shotgun (WGS) entry which is preliminary data.</text>
</comment>
<feature type="domain" description="Alpha/beta hydrolase fold-3" evidence="3">
    <location>
        <begin position="174"/>
        <end position="381"/>
    </location>
</feature>
<keyword evidence="2" id="KW-0472">Membrane</keyword>
<dbReference type="SUPFAM" id="SSF53474">
    <property type="entry name" value="alpha/beta-Hydrolases"/>
    <property type="match status" value="1"/>
</dbReference>
<evidence type="ECO:0000259" key="3">
    <source>
        <dbReference type="Pfam" id="PF07859"/>
    </source>
</evidence>
<dbReference type="Gene3D" id="3.40.50.1820">
    <property type="entry name" value="alpha/beta hydrolase"/>
    <property type="match status" value="1"/>
</dbReference>
<keyword evidence="2" id="KW-1133">Transmembrane helix</keyword>
<sequence length="428" mass="47946">MHKVLGLISWLDCLVFVGFLIPQLVIDPHAGIVKVISWLFTAIPYFGRNLSNTYIVAFLNSQNTRGIFTLPSLIFRDHILLFKNERPEFVNDSTFFQELVIRLVKYSFANLPSDIGRVFFKGEVVMPFYKFRLLRHGILPGSVPSWNPKEINQDGARGLWVKTFEDSEPDVVLYYIHGGGFTMGSPYFYLEFLISWASKLQSSGFKNPAVFALDYTLVPDAKFPTQLNEAHKGYQVVHQLAPVAEIIVCGDSAGGNIALSLLLHLARPRKDSGTGGASYLRRPSYATLISPWTVLVSSRNKNTENDFLDADQLHKFGVSYANGGDVNDPYKSPGLCQDLGWWEEALPVHGIHMVYGSQEVFTSEIKSLVSKFEKIKSVRLRVTEKPTIHAWPVVQAFIGANMLQREEGLEIMAGAISEALTLGKRILN</sequence>
<dbReference type="EMBL" id="WIWS01000214">
    <property type="protein sequence ID" value="KAF3198165.1"/>
    <property type="molecule type" value="Genomic_DNA"/>
</dbReference>
<keyword evidence="1" id="KW-0378">Hydrolase</keyword>
<dbReference type="PANTHER" id="PTHR48081">
    <property type="entry name" value="AB HYDROLASE SUPERFAMILY PROTEIN C4A8.06C"/>
    <property type="match status" value="1"/>
</dbReference>
<evidence type="ECO:0000313" key="5">
    <source>
        <dbReference type="Proteomes" id="UP000472727"/>
    </source>
</evidence>
<evidence type="ECO:0000256" key="2">
    <source>
        <dbReference type="SAM" id="Phobius"/>
    </source>
</evidence>
<dbReference type="PANTHER" id="PTHR48081:SF2">
    <property type="entry name" value="ALPHA_BETA-HYDROLASE"/>
    <property type="match status" value="1"/>
</dbReference>
<organism evidence="4 5">
    <name type="scientific">Orbilia oligospora</name>
    <name type="common">Nematode-trapping fungus</name>
    <name type="synonym">Arthrobotrys oligospora</name>
    <dbReference type="NCBI Taxonomy" id="2813651"/>
    <lineage>
        <taxon>Eukaryota</taxon>
        <taxon>Fungi</taxon>
        <taxon>Dikarya</taxon>
        <taxon>Ascomycota</taxon>
        <taxon>Pezizomycotina</taxon>
        <taxon>Orbiliomycetes</taxon>
        <taxon>Orbiliales</taxon>
        <taxon>Orbiliaceae</taxon>
        <taxon>Orbilia</taxon>
    </lineage>
</organism>
<feature type="transmembrane region" description="Helical" evidence="2">
    <location>
        <begin position="7"/>
        <end position="26"/>
    </location>
</feature>
<dbReference type="Pfam" id="PF07859">
    <property type="entry name" value="Abhydrolase_3"/>
    <property type="match status" value="1"/>
</dbReference>
<dbReference type="Proteomes" id="UP000472727">
    <property type="component" value="Unassembled WGS sequence"/>
</dbReference>
<dbReference type="InterPro" id="IPR029058">
    <property type="entry name" value="AB_hydrolase_fold"/>
</dbReference>
<dbReference type="InterPro" id="IPR050300">
    <property type="entry name" value="GDXG_lipolytic_enzyme"/>
</dbReference>
<name>A0A6G1LW67_ORBOL</name>
<proteinExistence type="predicted"/>
<dbReference type="AlphaFoldDB" id="A0A6G1LW67"/>
<dbReference type="GO" id="GO:0016787">
    <property type="term" value="F:hydrolase activity"/>
    <property type="evidence" value="ECO:0007669"/>
    <property type="project" value="UniProtKB-KW"/>
</dbReference>
<keyword evidence="2" id="KW-0812">Transmembrane</keyword>
<gene>
    <name evidence="4" type="ORF">TWF106_004759</name>
</gene>
<dbReference type="InterPro" id="IPR013094">
    <property type="entry name" value="AB_hydrolase_3"/>
</dbReference>